<dbReference type="GO" id="GO:0016616">
    <property type="term" value="F:oxidoreductase activity, acting on the CH-OH group of donors, NAD or NADP as acceptor"/>
    <property type="evidence" value="ECO:0007669"/>
    <property type="project" value="TreeGrafter"/>
</dbReference>
<dbReference type="AlphaFoldDB" id="A0A4S8JVV1"/>
<dbReference type="EMBL" id="PYDT01000003">
    <property type="protein sequence ID" value="THU66361.1"/>
    <property type="molecule type" value="Genomic_DNA"/>
</dbReference>
<keyword evidence="1" id="KW-0560">Oxidoreductase</keyword>
<evidence type="ECO:0000313" key="3">
    <source>
        <dbReference type="EMBL" id="THU66361.1"/>
    </source>
</evidence>
<comment type="caution">
    <text evidence="3">The sequence shown here is derived from an EMBL/GenBank/DDBJ whole genome shotgun (WGS) entry which is preliminary data.</text>
</comment>
<gene>
    <name evidence="3" type="ORF">C4D60_Mb05t13340</name>
</gene>
<reference evidence="3 4" key="1">
    <citation type="journal article" date="2019" name="Nat. Plants">
        <title>Genome sequencing of Musa balbisiana reveals subgenome evolution and function divergence in polyploid bananas.</title>
        <authorList>
            <person name="Yao X."/>
        </authorList>
    </citation>
    <scope>NUCLEOTIDE SEQUENCE [LARGE SCALE GENOMIC DNA]</scope>
    <source>
        <strain evidence="4">cv. DH-PKW</strain>
        <tissue evidence="3">Leaves</tissue>
    </source>
</reference>
<dbReference type="FunFam" id="3.40.50.720:FF:000085">
    <property type="entry name" value="Dihydroflavonol reductase"/>
    <property type="match status" value="1"/>
</dbReference>
<organism evidence="3 4">
    <name type="scientific">Musa balbisiana</name>
    <name type="common">Banana</name>
    <dbReference type="NCBI Taxonomy" id="52838"/>
    <lineage>
        <taxon>Eukaryota</taxon>
        <taxon>Viridiplantae</taxon>
        <taxon>Streptophyta</taxon>
        <taxon>Embryophyta</taxon>
        <taxon>Tracheophyta</taxon>
        <taxon>Spermatophyta</taxon>
        <taxon>Magnoliopsida</taxon>
        <taxon>Liliopsida</taxon>
        <taxon>Zingiberales</taxon>
        <taxon>Musaceae</taxon>
        <taxon>Musa</taxon>
    </lineage>
</organism>
<protein>
    <recommendedName>
        <fullName evidence="2">NAD-dependent epimerase/dehydratase domain-containing protein</fullName>
    </recommendedName>
</protein>
<dbReference type="SUPFAM" id="SSF51735">
    <property type="entry name" value="NAD(P)-binding Rossmann-fold domains"/>
    <property type="match status" value="1"/>
</dbReference>
<accession>A0A4S8JVV1</accession>
<sequence length="297" mass="32514">MTIEAVAPTGNGQTVCVTGAGGFIASWLVKLLLEKGYTVKGTVRNPDDPKNAHLKAMEGAAERLILCKADLLDYDALREAIDGCQCVFHTASPVTDDPEQMVEPAVRGARYVISAAAEAGTVRRVVFTSSIGAVTMDPNRGPDVVVDESCWSDLEYCKNTRNWYCYGKVVAEQAAWEVAREKGVELAVVNPVLVLGPLLQPQVNASIVHILKYLDGSVKRYTNAVQAILMHPWHDDGGGGRCSDEVNPRKMPYNFSDQRLRDLGLQCKPVSQSLYDTVKSLQEKGHLPVMPPQYQKL</sequence>
<dbReference type="Gene3D" id="3.40.50.720">
    <property type="entry name" value="NAD(P)-binding Rossmann-like Domain"/>
    <property type="match status" value="1"/>
</dbReference>
<keyword evidence="4" id="KW-1185">Reference proteome</keyword>
<dbReference type="STRING" id="52838.A0A4S8JVV1"/>
<evidence type="ECO:0000313" key="4">
    <source>
        <dbReference type="Proteomes" id="UP000317650"/>
    </source>
</evidence>
<evidence type="ECO:0000259" key="2">
    <source>
        <dbReference type="Pfam" id="PF01370"/>
    </source>
</evidence>
<feature type="domain" description="NAD-dependent epimerase/dehydratase" evidence="2">
    <location>
        <begin position="15"/>
        <end position="201"/>
    </location>
</feature>
<dbReference type="Proteomes" id="UP000317650">
    <property type="component" value="Chromosome 5"/>
</dbReference>
<dbReference type="InterPro" id="IPR036291">
    <property type="entry name" value="NAD(P)-bd_dom_sf"/>
</dbReference>
<dbReference type="Pfam" id="PF01370">
    <property type="entry name" value="Epimerase"/>
    <property type="match status" value="1"/>
</dbReference>
<dbReference type="PANTHER" id="PTHR10366">
    <property type="entry name" value="NAD DEPENDENT EPIMERASE/DEHYDRATASE"/>
    <property type="match status" value="1"/>
</dbReference>
<dbReference type="InterPro" id="IPR050425">
    <property type="entry name" value="NAD(P)_dehydrat-like"/>
</dbReference>
<proteinExistence type="predicted"/>
<dbReference type="CDD" id="cd08958">
    <property type="entry name" value="FR_SDR_e"/>
    <property type="match status" value="1"/>
</dbReference>
<name>A0A4S8JVV1_MUSBA</name>
<evidence type="ECO:0000256" key="1">
    <source>
        <dbReference type="ARBA" id="ARBA00023002"/>
    </source>
</evidence>
<dbReference type="PANTHER" id="PTHR10366:SF404">
    <property type="entry name" value="CINNAMOYL-COA REDUCTASE 1"/>
    <property type="match status" value="1"/>
</dbReference>
<dbReference type="InterPro" id="IPR001509">
    <property type="entry name" value="Epimerase_deHydtase"/>
</dbReference>